<keyword evidence="3" id="KW-1185">Reference proteome</keyword>
<dbReference type="GeneID" id="54459807"/>
<evidence type="ECO:0000313" key="2">
    <source>
        <dbReference type="EMBL" id="KAF2816594.1"/>
    </source>
</evidence>
<dbReference type="Gene3D" id="1.10.10.2120">
    <property type="match status" value="1"/>
</dbReference>
<dbReference type="InterPro" id="IPR047801">
    <property type="entry name" value="Peptidase_C45"/>
</dbReference>
<dbReference type="RefSeq" id="XP_033583558.1">
    <property type="nucleotide sequence ID" value="XM_033718914.1"/>
</dbReference>
<dbReference type="Proteomes" id="UP000504636">
    <property type="component" value="Unplaced"/>
</dbReference>
<dbReference type="InterPro" id="IPR005079">
    <property type="entry name" value="Peptidase_C45_hydrolase"/>
</dbReference>
<dbReference type="PANTHER" id="PTHR34180:SF1">
    <property type="entry name" value="BETA-ALANYL-DOPAMINE_CARCININE HYDROLASE"/>
    <property type="match status" value="1"/>
</dbReference>
<dbReference type="EMBL" id="MU003693">
    <property type="protein sequence ID" value="KAF2816594.1"/>
    <property type="molecule type" value="Genomic_DNA"/>
</dbReference>
<dbReference type="InterPro" id="IPR047794">
    <property type="entry name" value="C45_proenzyme-like"/>
</dbReference>
<keyword evidence="2" id="KW-0808">Transferase</keyword>
<keyword evidence="2" id="KW-0012">Acyltransferase</keyword>
<dbReference type="Gene3D" id="3.60.60.10">
    <property type="entry name" value="Penicillin V Acylase, Chain A"/>
    <property type="match status" value="1"/>
</dbReference>
<dbReference type="Pfam" id="PF03417">
    <property type="entry name" value="AAT"/>
    <property type="match status" value="1"/>
</dbReference>
<name>A0A6A6Z8H0_9PEZI</name>
<feature type="domain" description="Peptidase C45 hydrolase" evidence="1">
    <location>
        <begin position="114"/>
        <end position="335"/>
    </location>
</feature>
<gene>
    <name evidence="2 4" type="ORF">BDZ99DRAFT_458449</name>
</gene>
<sequence>MDPPPRKIDLSGTPREIGLTHGALLATEIRRQISTYDAMFQQTSALDWPAVRDVAREYRPTIERLTPDIYAEMVGIADGAGLDILDIVALNCRSEIALGLFSDGCSSLGWKLHGDGGTVLAQNWDWTKRVKPNLVMMSIKQVDKPTVYMITEAGIVGKIGFNSLSVGTLLNAVRARPTIPSKIPIHVALRVCLNSVSAATAIAELEALGGVASSQHILIADRDGPIGLEVSPNGSVHLKPDSNGIVVHTNHFIENRLVDERPWLAGSPIRLERMKKLTGELVSSGEAPKGEVLRQKVFSDTFNAPQAICCKEDPSRPLPTRSSTLFCIVMNFAKGTKPSAELVWGMPGSGNEGGVLSMPW</sequence>
<dbReference type="GO" id="GO:0016746">
    <property type="term" value="F:acyltransferase activity"/>
    <property type="evidence" value="ECO:0007669"/>
    <property type="project" value="UniProtKB-KW"/>
</dbReference>
<protein>
    <submittedName>
        <fullName evidence="2 4">Acyl-CoA:6-aminopenicillanic-acid-acyltransferase</fullName>
    </submittedName>
</protein>
<dbReference type="NCBIfam" id="NF040521">
    <property type="entry name" value="C45_proenzyme"/>
    <property type="match status" value="1"/>
</dbReference>
<organism evidence="2">
    <name type="scientific">Mytilinidion resinicola</name>
    <dbReference type="NCBI Taxonomy" id="574789"/>
    <lineage>
        <taxon>Eukaryota</taxon>
        <taxon>Fungi</taxon>
        <taxon>Dikarya</taxon>
        <taxon>Ascomycota</taxon>
        <taxon>Pezizomycotina</taxon>
        <taxon>Dothideomycetes</taxon>
        <taxon>Pleosporomycetidae</taxon>
        <taxon>Mytilinidiales</taxon>
        <taxon>Mytilinidiaceae</taxon>
        <taxon>Mytilinidion</taxon>
    </lineage>
</organism>
<reference evidence="4" key="2">
    <citation type="submission" date="2020-04" db="EMBL/GenBank/DDBJ databases">
        <authorList>
            <consortium name="NCBI Genome Project"/>
        </authorList>
    </citation>
    <scope>NUCLEOTIDE SEQUENCE</scope>
    <source>
        <strain evidence="4">CBS 304.34</strain>
    </source>
</reference>
<accession>A0A6A6Z8H0</accession>
<evidence type="ECO:0000313" key="3">
    <source>
        <dbReference type="Proteomes" id="UP000504636"/>
    </source>
</evidence>
<reference evidence="4" key="3">
    <citation type="submission" date="2025-04" db="UniProtKB">
        <authorList>
            <consortium name="RefSeq"/>
        </authorList>
    </citation>
    <scope>IDENTIFICATION</scope>
    <source>
        <strain evidence="4">CBS 304.34</strain>
    </source>
</reference>
<reference evidence="2 4" key="1">
    <citation type="journal article" date="2020" name="Stud. Mycol.">
        <title>101 Dothideomycetes genomes: a test case for predicting lifestyles and emergence of pathogens.</title>
        <authorList>
            <person name="Haridas S."/>
            <person name="Albert R."/>
            <person name="Binder M."/>
            <person name="Bloem J."/>
            <person name="Labutti K."/>
            <person name="Salamov A."/>
            <person name="Andreopoulos B."/>
            <person name="Baker S."/>
            <person name="Barry K."/>
            <person name="Bills G."/>
            <person name="Bluhm B."/>
            <person name="Cannon C."/>
            <person name="Castanera R."/>
            <person name="Culley D."/>
            <person name="Daum C."/>
            <person name="Ezra D."/>
            <person name="Gonzalez J."/>
            <person name="Henrissat B."/>
            <person name="Kuo A."/>
            <person name="Liang C."/>
            <person name="Lipzen A."/>
            <person name="Lutzoni F."/>
            <person name="Magnuson J."/>
            <person name="Mondo S."/>
            <person name="Nolan M."/>
            <person name="Ohm R."/>
            <person name="Pangilinan J."/>
            <person name="Park H.-J."/>
            <person name="Ramirez L."/>
            <person name="Alfaro M."/>
            <person name="Sun H."/>
            <person name="Tritt A."/>
            <person name="Yoshinaga Y."/>
            <person name="Zwiers L.-H."/>
            <person name="Turgeon B."/>
            <person name="Goodwin S."/>
            <person name="Spatafora J."/>
            <person name="Crous P."/>
            <person name="Grigoriev I."/>
        </authorList>
    </citation>
    <scope>NUCLEOTIDE SEQUENCE</scope>
    <source>
        <strain evidence="2 4">CBS 304.34</strain>
    </source>
</reference>
<evidence type="ECO:0000259" key="1">
    <source>
        <dbReference type="Pfam" id="PF03417"/>
    </source>
</evidence>
<evidence type="ECO:0000313" key="4">
    <source>
        <dbReference type="RefSeq" id="XP_033583558.1"/>
    </source>
</evidence>
<proteinExistence type="predicted"/>
<dbReference type="OrthoDB" id="189997at2759"/>
<dbReference type="PANTHER" id="PTHR34180">
    <property type="entry name" value="PEPTIDASE C45"/>
    <property type="match status" value="1"/>
</dbReference>
<dbReference type="AlphaFoldDB" id="A0A6A6Z8H0"/>